<keyword evidence="4" id="KW-1185">Reference proteome</keyword>
<keyword evidence="2" id="KW-0812">Transmembrane</keyword>
<organism evidence="3 4">
    <name type="scientific">Nocardioides koreensis</name>
    <dbReference type="NCBI Taxonomy" id="433651"/>
    <lineage>
        <taxon>Bacteria</taxon>
        <taxon>Bacillati</taxon>
        <taxon>Actinomycetota</taxon>
        <taxon>Actinomycetes</taxon>
        <taxon>Propionibacteriales</taxon>
        <taxon>Nocardioidaceae</taxon>
        <taxon>Nocardioides</taxon>
    </lineage>
</organism>
<feature type="transmembrane region" description="Helical" evidence="2">
    <location>
        <begin position="214"/>
        <end position="241"/>
    </location>
</feature>
<gene>
    <name evidence="3" type="ORF">GCM10009844_07390</name>
</gene>
<evidence type="ECO:0000256" key="1">
    <source>
        <dbReference type="SAM" id="MobiDB-lite"/>
    </source>
</evidence>
<keyword evidence="2" id="KW-0472">Membrane</keyword>
<evidence type="ECO:0008006" key="5">
    <source>
        <dbReference type="Google" id="ProtNLM"/>
    </source>
</evidence>
<feature type="transmembrane region" description="Helical" evidence="2">
    <location>
        <begin position="270"/>
        <end position="292"/>
    </location>
</feature>
<keyword evidence="2" id="KW-1133">Transmembrane helix</keyword>
<reference evidence="3 4" key="1">
    <citation type="journal article" date="2019" name="Int. J. Syst. Evol. Microbiol.">
        <title>The Global Catalogue of Microorganisms (GCM) 10K type strain sequencing project: providing services to taxonomists for standard genome sequencing and annotation.</title>
        <authorList>
            <consortium name="The Broad Institute Genomics Platform"/>
            <consortium name="The Broad Institute Genome Sequencing Center for Infectious Disease"/>
            <person name="Wu L."/>
            <person name="Ma J."/>
        </authorList>
    </citation>
    <scope>NUCLEOTIDE SEQUENCE [LARGE SCALE GENOMIC DNA]</scope>
    <source>
        <strain evidence="3 4">JCM 16022</strain>
    </source>
</reference>
<evidence type="ECO:0000313" key="3">
    <source>
        <dbReference type="EMBL" id="GAA2138975.1"/>
    </source>
</evidence>
<feature type="compositionally biased region" description="Pro residues" evidence="1">
    <location>
        <begin position="169"/>
        <end position="181"/>
    </location>
</feature>
<accession>A0ABN2Z9W8</accession>
<sequence>MTTPPAPTRPRQVTMAAWLIMGGSVLVVLMVFERVAGLHSLETRESVQKFLAEPPGADLGLGVSGVLDLLRVLCMVAAGCATAAAILGYQVLRRSRSARLALTVLAVPLFVTGLATGGFTSSVVAASAVMLWFQPARDWFNGVVREPRPEVSNRIAPPAAPPYDATRPGPGPGPGPWPGPGPGGQLGDQFGDQAPGPALPLPAEADPTVRPQAVVWACVLTWLFAGLALVVMAASIAVLAASPDLVFDELHKQNPDLASQGVSDATLRTITFVVGGVVAAWSLAALVLAGLAFRRVGWARVALVVSASGAVVCLLLATVSQPLLIIPLAASVVTLALMVRPEVRAWFDR</sequence>
<feature type="transmembrane region" description="Helical" evidence="2">
    <location>
        <begin position="298"/>
        <end position="316"/>
    </location>
</feature>
<dbReference type="EMBL" id="BAAAQR010000001">
    <property type="protein sequence ID" value="GAA2138975.1"/>
    <property type="molecule type" value="Genomic_DNA"/>
</dbReference>
<feature type="transmembrane region" description="Helical" evidence="2">
    <location>
        <begin position="323"/>
        <end position="339"/>
    </location>
</feature>
<proteinExistence type="predicted"/>
<feature type="transmembrane region" description="Helical" evidence="2">
    <location>
        <begin position="12"/>
        <end position="32"/>
    </location>
</feature>
<dbReference type="RefSeq" id="WP_344147737.1">
    <property type="nucleotide sequence ID" value="NZ_BAAAQR010000001.1"/>
</dbReference>
<evidence type="ECO:0000313" key="4">
    <source>
        <dbReference type="Proteomes" id="UP001501771"/>
    </source>
</evidence>
<name>A0ABN2Z9W8_9ACTN</name>
<evidence type="ECO:0000256" key="2">
    <source>
        <dbReference type="SAM" id="Phobius"/>
    </source>
</evidence>
<dbReference type="Proteomes" id="UP001501771">
    <property type="component" value="Unassembled WGS sequence"/>
</dbReference>
<feature type="region of interest" description="Disordered" evidence="1">
    <location>
        <begin position="151"/>
        <end position="203"/>
    </location>
</feature>
<feature type="compositionally biased region" description="Low complexity" evidence="1">
    <location>
        <begin position="191"/>
        <end position="203"/>
    </location>
</feature>
<comment type="caution">
    <text evidence="3">The sequence shown here is derived from an EMBL/GenBank/DDBJ whole genome shotgun (WGS) entry which is preliminary data.</text>
</comment>
<protein>
    <recommendedName>
        <fullName evidence="5">Integral membrane protein</fullName>
    </recommendedName>
</protein>
<feature type="transmembrane region" description="Helical" evidence="2">
    <location>
        <begin position="69"/>
        <end position="92"/>
    </location>
</feature>